<feature type="domain" description="GS catalytic" evidence="5">
    <location>
        <begin position="138"/>
        <end position="560"/>
    </location>
</feature>
<dbReference type="GO" id="GO:0005737">
    <property type="term" value="C:cytoplasm"/>
    <property type="evidence" value="ECO:0007669"/>
    <property type="project" value="TreeGrafter"/>
</dbReference>
<dbReference type="EC" id="6.3.1.2" evidence="2"/>
<dbReference type="AlphaFoldDB" id="W8TFI2"/>
<gene>
    <name evidence="6" type="ORF">EAL2_c12930</name>
</gene>
<evidence type="ECO:0000256" key="4">
    <source>
        <dbReference type="RuleBase" id="RU000384"/>
    </source>
</evidence>
<dbReference type="Pfam" id="PF00120">
    <property type="entry name" value="Gln-synt_C"/>
    <property type="match status" value="1"/>
</dbReference>
<dbReference type="OrthoDB" id="9807095at2"/>
<dbReference type="SMART" id="SM01230">
    <property type="entry name" value="Gln-synt_C"/>
    <property type="match status" value="1"/>
</dbReference>
<dbReference type="PATRIC" id="fig|1286171.3.peg.1242"/>
<dbReference type="InterPro" id="IPR014746">
    <property type="entry name" value="Gln_synth/guanido_kin_cat_dom"/>
</dbReference>
<comment type="similarity">
    <text evidence="1 3 4">Belongs to the glutamine synthetase family.</text>
</comment>
<reference evidence="6 7" key="1">
    <citation type="journal article" date="2014" name="Genome Announc.">
        <title>Complete Genome Sequence of Amino Acid-Utilizing Eubacterium acidaminophilum al-2 (DSM 3953).</title>
        <authorList>
            <person name="Poehlein A."/>
            <person name="Andreesen J.R."/>
            <person name="Daniel R."/>
        </authorList>
    </citation>
    <scope>NUCLEOTIDE SEQUENCE [LARGE SCALE GENOMIC DNA]</scope>
    <source>
        <strain evidence="6 7">DSM 3953</strain>
    </source>
</reference>
<dbReference type="GO" id="GO:0019740">
    <property type="term" value="P:nitrogen utilization"/>
    <property type="evidence" value="ECO:0007669"/>
    <property type="project" value="TreeGrafter"/>
</dbReference>
<dbReference type="GO" id="GO:0006542">
    <property type="term" value="P:glutamine biosynthetic process"/>
    <property type="evidence" value="ECO:0007669"/>
    <property type="project" value="TreeGrafter"/>
</dbReference>
<dbReference type="STRING" id="1286171.EAL2_c12930"/>
<sequence>MLRHLNEDIYSSLLYCIPKNQHDEESIKNALLSHPEVEFVSLAGVDLGGQETDEKIPVELFLEDISEFLKAGIQTDGSSVYLPEIASLNDAKVMILPDKDINWYVDYNFDNVNTANYKPVGTLRIPAFLKHGSEQVGSRDILKRAIENFKTEVVEIIKENPHVLEEVGIASFDDIEDVIITSATEMEFWVNTPTDTVDEEQLSISQSLKEQYWKRTRGEVRTALERTIWFMGKYGFEPEMGHKEVGGVRRRIGLGREGHFMEQLEIDWKYSEAMQAADNDIFVRDLIEDIFNFCGLEVTFDAKPNEGVAGSGKHTHLGIAAKLKSGKFVNLFSPKDMKSEYMTSIGYGALMGILRNYEVINPFVSSTNDALNRLKPGFEAPVCIVTSLGRSKEEPSRNRSILIGLIKDFNNPLATRFELRAPNPHSNTHLVISACLQGMIDGIRAVFDQKATLAELEAELSKKYGDEGFYLEKFRQYRSEEDVYELSQEERNRLFGTPPRTVWDNIVSCKGGGEKRKTLYHNGVFTEKTVISFRYTAIQRWVNELLGRIIPNNMDIVRECKKVHTEGDISDLDVVMWNKINTMRWYLMKGSMDTDSLFARIKRNLEEKNFDQASELQVEMSEKITELKELYYAYKKNQF</sequence>
<keyword evidence="7" id="KW-1185">Reference proteome</keyword>
<dbReference type="KEGG" id="eac:EAL2_c12930"/>
<evidence type="ECO:0000256" key="1">
    <source>
        <dbReference type="ARBA" id="ARBA00009897"/>
    </source>
</evidence>
<accession>W8TFI2</accession>
<dbReference type="GO" id="GO:0016020">
    <property type="term" value="C:membrane"/>
    <property type="evidence" value="ECO:0007669"/>
    <property type="project" value="TreeGrafter"/>
</dbReference>
<evidence type="ECO:0000256" key="3">
    <source>
        <dbReference type="PROSITE-ProRule" id="PRU01331"/>
    </source>
</evidence>
<dbReference type="PANTHER" id="PTHR43407:SF1">
    <property type="entry name" value="LENGSIN"/>
    <property type="match status" value="1"/>
</dbReference>
<evidence type="ECO:0000313" key="6">
    <source>
        <dbReference type="EMBL" id="AHM56588.1"/>
    </source>
</evidence>
<dbReference type="PANTHER" id="PTHR43407">
    <property type="entry name" value="GLUTAMINE SYNTHETASE"/>
    <property type="match status" value="1"/>
</dbReference>
<dbReference type="Gene3D" id="3.30.590.10">
    <property type="entry name" value="Glutamine synthetase/guanido kinase, catalytic domain"/>
    <property type="match status" value="1"/>
</dbReference>
<evidence type="ECO:0000259" key="5">
    <source>
        <dbReference type="PROSITE" id="PS51987"/>
    </source>
</evidence>
<dbReference type="eggNOG" id="COG0174">
    <property type="taxonomic scope" value="Bacteria"/>
</dbReference>
<dbReference type="EMBL" id="CP007452">
    <property type="protein sequence ID" value="AHM56588.1"/>
    <property type="molecule type" value="Genomic_DNA"/>
</dbReference>
<dbReference type="Proteomes" id="UP000019591">
    <property type="component" value="Chromosome"/>
</dbReference>
<dbReference type="InterPro" id="IPR008146">
    <property type="entry name" value="Gln_synth_cat_dom"/>
</dbReference>
<dbReference type="SUPFAM" id="SSF55931">
    <property type="entry name" value="Glutamine synthetase/guanido kinase"/>
    <property type="match status" value="1"/>
</dbReference>
<proteinExistence type="inferred from homology"/>
<dbReference type="PROSITE" id="PS51987">
    <property type="entry name" value="GS_CATALYTIC"/>
    <property type="match status" value="1"/>
</dbReference>
<evidence type="ECO:0000313" key="7">
    <source>
        <dbReference type="Proteomes" id="UP000019591"/>
    </source>
</evidence>
<dbReference type="RefSeq" id="WP_025435577.1">
    <property type="nucleotide sequence ID" value="NZ_CP007452.1"/>
</dbReference>
<organism evidence="6 7">
    <name type="scientific">Peptoclostridium acidaminophilum DSM 3953</name>
    <dbReference type="NCBI Taxonomy" id="1286171"/>
    <lineage>
        <taxon>Bacteria</taxon>
        <taxon>Bacillati</taxon>
        <taxon>Bacillota</taxon>
        <taxon>Clostridia</taxon>
        <taxon>Peptostreptococcales</taxon>
        <taxon>Peptoclostridiaceae</taxon>
        <taxon>Peptoclostridium</taxon>
    </lineage>
</organism>
<protein>
    <recommendedName>
        <fullName evidence="2">glutamine synthetase</fullName>
        <ecNumber evidence="2">6.3.1.2</ecNumber>
    </recommendedName>
</protein>
<dbReference type="GO" id="GO:0004356">
    <property type="term" value="F:glutamine synthetase activity"/>
    <property type="evidence" value="ECO:0007669"/>
    <property type="project" value="UniProtKB-EC"/>
</dbReference>
<evidence type="ECO:0000256" key="2">
    <source>
        <dbReference type="ARBA" id="ARBA00012937"/>
    </source>
</evidence>
<name>W8TFI2_PEPAC</name>
<dbReference type="HOGENOM" id="CLU_432584_0_0_9"/>